<evidence type="ECO:0000256" key="4">
    <source>
        <dbReference type="ARBA" id="ARBA00023002"/>
    </source>
</evidence>
<evidence type="ECO:0000256" key="3">
    <source>
        <dbReference type="ARBA" id="ARBA00022630"/>
    </source>
</evidence>
<dbReference type="Proteomes" id="UP000043437">
    <property type="component" value="Unassembled WGS sequence"/>
</dbReference>
<proteinExistence type="inferred from homology"/>
<dbReference type="STRING" id="1578720.HAL011_14510"/>
<evidence type="ECO:0000313" key="9">
    <source>
        <dbReference type="EMBL" id="CRF52714.1"/>
    </source>
</evidence>
<dbReference type="Gene3D" id="3.50.50.60">
    <property type="entry name" value="FAD/NAD(P)-binding domain"/>
    <property type="match status" value="2"/>
</dbReference>
<comment type="similarity">
    <text evidence="2">Belongs to the DadA oxidoreductase family.</text>
</comment>
<dbReference type="EMBL" id="CDMH01000038">
    <property type="protein sequence ID" value="CRF42635.1"/>
    <property type="molecule type" value="Genomic_DNA"/>
</dbReference>
<dbReference type="EMBL" id="CDML01000048">
    <property type="protein sequence ID" value="CRF41643.1"/>
    <property type="molecule type" value="Genomic_DNA"/>
</dbReference>
<dbReference type="InterPro" id="IPR036188">
    <property type="entry name" value="FAD/NAD-bd_sf"/>
</dbReference>
<dbReference type="SUPFAM" id="SSF54373">
    <property type="entry name" value="FAD-linked reductases, C-terminal domain"/>
    <property type="match status" value="1"/>
</dbReference>
<evidence type="ECO:0000256" key="1">
    <source>
        <dbReference type="ARBA" id="ARBA00001974"/>
    </source>
</evidence>
<dbReference type="Pfam" id="PF01266">
    <property type="entry name" value="DAO"/>
    <property type="match status" value="1"/>
</dbReference>
<dbReference type="GO" id="GO:0016491">
    <property type="term" value="F:oxidoreductase activity"/>
    <property type="evidence" value="ECO:0007669"/>
    <property type="project" value="UniProtKB-KW"/>
</dbReference>
<dbReference type="GeneID" id="82132118"/>
<organism evidence="6 10">
    <name type="scientific">Helicobacter ailurogastricus</name>
    <dbReference type="NCBI Taxonomy" id="1578720"/>
    <lineage>
        <taxon>Bacteria</taxon>
        <taxon>Pseudomonadati</taxon>
        <taxon>Campylobacterota</taxon>
        <taxon>Epsilonproteobacteria</taxon>
        <taxon>Campylobacterales</taxon>
        <taxon>Helicobacteraceae</taxon>
        <taxon>Helicobacter</taxon>
    </lineage>
</organism>
<gene>
    <name evidence="6" type="ORF">HAL011_14510</name>
    <name evidence="7" type="ORF">HAL013_08300</name>
    <name evidence="9" type="ORF">HAL07_11790</name>
    <name evidence="8" type="ORF">HAL09_14970</name>
</gene>
<protein>
    <submittedName>
        <fullName evidence="6">D-amino acid dehydrogenase small subunit</fullName>
        <ecNumber evidence="6">1.4.99.1</ecNumber>
    </submittedName>
</protein>
<sequence length="414" mass="46386">MQKDAVVIGGGIVGLSCAYSLHKLGRKVTVIEKGDGSNGTSFGNAGLISAFKKSPLSCPGVVSDTLNLMLKGQAPLSIHWGLNAQLYKWLCKFVRSANAKATMRTMALFERYGWLSIDVYHEMLADGMDFWYKEDGLLMIYTLQSNFEKKVKLCQDHYDPKTYEVFDAKKTLEYMPVAKEENIAGSVLLTENAHVDAREVMEHLQTYLQNVGVEFYYNEEVLDFEFSGNKINGIITTANRIQADTIVLSTGANPHLIKKTDNDFLMMGAKGYSITFEMEEELKPKTSSLFADIFLAMTPRRNTVRITSKLELNTLDPSITPAQIANMKKNFTTFTKPFVMRNPVEWSGFRPLTPNDIPYLGYDKKYKNLIHATGLGWLGITFGPAVGRVIANLTTKGTNEKSADIMLFSAFFRD</sequence>
<evidence type="ECO:0000259" key="5">
    <source>
        <dbReference type="Pfam" id="PF01266"/>
    </source>
</evidence>
<dbReference type="PANTHER" id="PTHR13847">
    <property type="entry name" value="SARCOSINE DEHYDROGENASE-RELATED"/>
    <property type="match status" value="1"/>
</dbReference>
<dbReference type="GO" id="GO:0005737">
    <property type="term" value="C:cytoplasm"/>
    <property type="evidence" value="ECO:0007669"/>
    <property type="project" value="TreeGrafter"/>
</dbReference>
<reference evidence="11 12" key="3">
    <citation type="submission" date="2014-12" db="EMBL/GenBank/DDBJ databases">
        <authorList>
            <person name="Jaenicke S."/>
        </authorList>
    </citation>
    <scope>NUCLEOTIDE SEQUENCE [LARGE SCALE GENOMIC DNA]</scope>
</reference>
<keyword evidence="3" id="KW-0285">Flavoprotein</keyword>
<evidence type="ECO:0000313" key="8">
    <source>
        <dbReference type="EMBL" id="CRF44877.1"/>
    </source>
</evidence>
<dbReference type="PROSITE" id="PS51257">
    <property type="entry name" value="PROKAR_LIPOPROTEIN"/>
    <property type="match status" value="1"/>
</dbReference>
<dbReference type="Proteomes" id="UP000038622">
    <property type="component" value="Unassembled WGS sequence"/>
</dbReference>
<evidence type="ECO:0000313" key="12">
    <source>
        <dbReference type="Proteomes" id="UP000043437"/>
    </source>
</evidence>
<evidence type="ECO:0000313" key="6">
    <source>
        <dbReference type="EMBL" id="CRF41643.1"/>
    </source>
</evidence>
<evidence type="ECO:0000256" key="2">
    <source>
        <dbReference type="ARBA" id="ARBA00009410"/>
    </source>
</evidence>
<dbReference type="InterPro" id="IPR006076">
    <property type="entry name" value="FAD-dep_OxRdtase"/>
</dbReference>
<evidence type="ECO:0000313" key="7">
    <source>
        <dbReference type="EMBL" id="CRF42635.1"/>
    </source>
</evidence>
<keyword evidence="10" id="KW-1185">Reference proteome</keyword>
<dbReference type="OrthoDB" id="9805337at2"/>
<comment type="cofactor">
    <cofactor evidence="1">
        <name>FAD</name>
        <dbReference type="ChEBI" id="CHEBI:57692"/>
    </cofactor>
</comment>
<dbReference type="Proteomes" id="UP000045175">
    <property type="component" value="Unassembled WGS sequence"/>
</dbReference>
<name>A0A0K2X7R7_9HELI</name>
<evidence type="ECO:0000313" key="11">
    <source>
        <dbReference type="Proteomes" id="UP000041394"/>
    </source>
</evidence>
<feature type="domain" description="FAD dependent oxidoreductase" evidence="5">
    <location>
        <begin position="4"/>
        <end position="393"/>
    </location>
</feature>
<dbReference type="EMBL" id="CDMN01000063">
    <property type="protein sequence ID" value="CRF44877.1"/>
    <property type="molecule type" value="Genomic_DNA"/>
</dbReference>
<dbReference type="RefSeq" id="WP_053941248.1">
    <property type="nucleotide sequence ID" value="NZ_BSWO01000046.1"/>
</dbReference>
<reference evidence="10" key="2">
    <citation type="submission" date="2014-12" db="EMBL/GenBank/DDBJ databases">
        <authorList>
            <person name="Smet A."/>
        </authorList>
    </citation>
    <scope>NUCLEOTIDE SEQUENCE [LARGE SCALE GENOMIC DNA]</scope>
</reference>
<dbReference type="Proteomes" id="UP000041394">
    <property type="component" value="Unassembled WGS sequence"/>
</dbReference>
<dbReference type="SUPFAM" id="SSF51905">
    <property type="entry name" value="FAD/NAD(P)-binding domain"/>
    <property type="match status" value="1"/>
</dbReference>
<dbReference type="EMBL" id="CDMG01000009">
    <property type="protein sequence ID" value="CRF52714.1"/>
    <property type="molecule type" value="Genomic_DNA"/>
</dbReference>
<keyword evidence="4 6" id="KW-0560">Oxidoreductase</keyword>
<accession>A0A0K2X7R7</accession>
<reference evidence="6" key="1">
    <citation type="submission" date="2014-12" db="EMBL/GenBank/DDBJ databases">
        <title>Whole genome sequences of four Staphylococcus schleiferi canine isolates.</title>
        <authorList>
            <person name="Misic A.M."/>
            <person name="Cain C."/>
            <person name="Morris D.O."/>
            <person name="Rankin S."/>
            <person name="Beiting D."/>
        </authorList>
    </citation>
    <scope>NUCLEOTIDE SEQUENCE</scope>
    <source>
        <strain evidence="6">ASB11</strain>
        <strain evidence="7">ASB13</strain>
        <strain evidence="9">ASB7</strain>
        <strain evidence="8">ASB9</strain>
    </source>
</reference>
<dbReference type="EC" id="1.4.99.1" evidence="6"/>
<evidence type="ECO:0000313" key="10">
    <source>
        <dbReference type="Proteomes" id="UP000038622"/>
    </source>
</evidence>
<dbReference type="AlphaFoldDB" id="A0A0K2X7R7"/>
<dbReference type="PANTHER" id="PTHR13847:SF286">
    <property type="entry name" value="D-AMINO ACID DEHYDROGENASE"/>
    <property type="match status" value="1"/>
</dbReference>
<dbReference type="Gene3D" id="3.30.9.10">
    <property type="entry name" value="D-Amino Acid Oxidase, subunit A, domain 2"/>
    <property type="match status" value="1"/>
</dbReference>